<dbReference type="PANTHER" id="PTHR35310">
    <property type="entry name" value="CELL WALL INTEGRITY/STRESS RESPONSE COMPONENT-LIKE PROTEIN"/>
    <property type="match status" value="1"/>
</dbReference>
<feature type="transmembrane region" description="Helical" evidence="2">
    <location>
        <begin position="399"/>
        <end position="420"/>
    </location>
</feature>
<feature type="signal peptide" evidence="3">
    <location>
        <begin position="1"/>
        <end position="30"/>
    </location>
</feature>
<proteinExistence type="predicted"/>
<feature type="transmembrane region" description="Helical" evidence="2">
    <location>
        <begin position="358"/>
        <end position="379"/>
    </location>
</feature>
<dbReference type="PANTHER" id="PTHR35310:SF1">
    <property type="entry name" value="CELL WALL INTEGRITY_STRESS RESPONSE COMPONENT-LIKE PROTEIN"/>
    <property type="match status" value="1"/>
</dbReference>
<name>A0AAV1DNK2_OLDCO</name>
<evidence type="ECO:0000256" key="1">
    <source>
        <dbReference type="SAM" id="MobiDB-lite"/>
    </source>
</evidence>
<feature type="transmembrane region" description="Helical" evidence="2">
    <location>
        <begin position="470"/>
        <end position="487"/>
    </location>
</feature>
<evidence type="ECO:0000313" key="4">
    <source>
        <dbReference type="EMBL" id="CAI9109422.1"/>
    </source>
</evidence>
<keyword evidence="5" id="KW-1185">Reference proteome</keyword>
<evidence type="ECO:0000256" key="2">
    <source>
        <dbReference type="SAM" id="Phobius"/>
    </source>
</evidence>
<organism evidence="4 5">
    <name type="scientific">Oldenlandia corymbosa var. corymbosa</name>
    <dbReference type="NCBI Taxonomy" id="529605"/>
    <lineage>
        <taxon>Eukaryota</taxon>
        <taxon>Viridiplantae</taxon>
        <taxon>Streptophyta</taxon>
        <taxon>Embryophyta</taxon>
        <taxon>Tracheophyta</taxon>
        <taxon>Spermatophyta</taxon>
        <taxon>Magnoliopsida</taxon>
        <taxon>eudicotyledons</taxon>
        <taxon>Gunneridae</taxon>
        <taxon>Pentapetalae</taxon>
        <taxon>asterids</taxon>
        <taxon>lamiids</taxon>
        <taxon>Gentianales</taxon>
        <taxon>Rubiaceae</taxon>
        <taxon>Rubioideae</taxon>
        <taxon>Spermacoceae</taxon>
        <taxon>Hedyotis-Oldenlandia complex</taxon>
        <taxon>Oldenlandia</taxon>
    </lineage>
</organism>
<keyword evidence="2" id="KW-1133">Transmembrane helix</keyword>
<sequence>MAPLQDFSPRKVLLLLTFVLFFSLASICISASSFEVQSHKNGIFGRRKLLGGVELDEDDDEPVVVVKKKSSSSSVLSKDSKPKNQTKLLKPTTLSSSKNQTKLLKASIGLSTKNQTKLTKTKEETKLIKLPSQSAKNKTKLTQASSDSSFEDQPTIKSKLKKLNFTSKPTNSTKTASLLTKKSSDLTKSSSAKNKTEKATSSKESKSHFLDEEESDSNESKPKSNASSDKKSTKSPAVKTKNKPSEEKPKSGGKSGKQSWPSWVDQDDDDDDLVSGFRTLPSKFQETLLPDLEKISKTSKVYLTKANKEITKGFKPYVGNKYAPTIASFISFAFIIIPLVLVSLIFNKIKAYFSLQKILIFIQIYLSIYFSILCFSSLITGLEPLKFFYATSQSTYVCLQVLQTLAYVLYLLLLLMYLILVFSTETGPVTKLLGLGQTFVGYAVGLHYYVTVFHMAVLHQPPKTSWKIHAIYATCFLVICVLTRVDYRRKKGYLDGDESKMS</sequence>
<feature type="compositionally biased region" description="Basic and acidic residues" evidence="1">
    <location>
        <begin position="218"/>
        <end position="232"/>
    </location>
</feature>
<dbReference type="AlphaFoldDB" id="A0AAV1DNK2"/>
<feature type="region of interest" description="Disordered" evidence="1">
    <location>
        <begin position="74"/>
        <end position="94"/>
    </location>
</feature>
<accession>A0AAV1DNK2</accession>
<feature type="region of interest" description="Disordered" evidence="1">
    <location>
        <begin position="130"/>
        <end position="263"/>
    </location>
</feature>
<evidence type="ECO:0000256" key="3">
    <source>
        <dbReference type="SAM" id="SignalP"/>
    </source>
</evidence>
<feature type="transmembrane region" description="Helical" evidence="2">
    <location>
        <begin position="326"/>
        <end position="346"/>
    </location>
</feature>
<protein>
    <submittedName>
        <fullName evidence="4">OLC1v1009240C1</fullName>
    </submittedName>
</protein>
<feature type="compositionally biased region" description="Basic and acidic residues" evidence="1">
    <location>
        <begin position="194"/>
        <end position="210"/>
    </location>
</feature>
<feature type="compositionally biased region" description="Low complexity" evidence="1">
    <location>
        <begin position="170"/>
        <end position="193"/>
    </location>
</feature>
<feature type="chain" id="PRO_5043505514" evidence="3">
    <location>
        <begin position="31"/>
        <end position="502"/>
    </location>
</feature>
<keyword evidence="2" id="KW-0472">Membrane</keyword>
<reference evidence="4" key="1">
    <citation type="submission" date="2023-03" db="EMBL/GenBank/DDBJ databases">
        <authorList>
            <person name="Julca I."/>
        </authorList>
    </citation>
    <scope>NUCLEOTIDE SEQUENCE</scope>
</reference>
<evidence type="ECO:0000313" key="5">
    <source>
        <dbReference type="Proteomes" id="UP001161247"/>
    </source>
</evidence>
<feature type="transmembrane region" description="Helical" evidence="2">
    <location>
        <begin position="432"/>
        <end position="450"/>
    </location>
</feature>
<keyword evidence="3" id="KW-0732">Signal</keyword>
<gene>
    <name evidence="4" type="ORF">OLC1_LOCUS17329</name>
</gene>
<dbReference type="EMBL" id="OX459123">
    <property type="protein sequence ID" value="CAI9109422.1"/>
    <property type="molecule type" value="Genomic_DNA"/>
</dbReference>
<keyword evidence="2" id="KW-0812">Transmembrane</keyword>
<dbReference type="Proteomes" id="UP001161247">
    <property type="component" value="Chromosome 6"/>
</dbReference>
<feature type="compositionally biased region" description="Polar residues" evidence="1">
    <location>
        <begin position="131"/>
        <end position="156"/>
    </location>
</feature>